<proteinExistence type="predicted"/>
<evidence type="ECO:0000256" key="1">
    <source>
        <dbReference type="SAM" id="MobiDB-lite"/>
    </source>
</evidence>
<feature type="region of interest" description="Disordered" evidence="1">
    <location>
        <begin position="146"/>
        <end position="202"/>
    </location>
</feature>
<accession>G4TZ27</accession>
<organism evidence="2 3">
    <name type="scientific">Serendipita indica (strain DSM 11827)</name>
    <name type="common">Root endophyte fungus</name>
    <name type="synonym">Piriformospora indica</name>
    <dbReference type="NCBI Taxonomy" id="1109443"/>
    <lineage>
        <taxon>Eukaryota</taxon>
        <taxon>Fungi</taxon>
        <taxon>Dikarya</taxon>
        <taxon>Basidiomycota</taxon>
        <taxon>Agaricomycotina</taxon>
        <taxon>Agaricomycetes</taxon>
        <taxon>Sebacinales</taxon>
        <taxon>Serendipitaceae</taxon>
        <taxon>Serendipita</taxon>
    </lineage>
</organism>
<dbReference type="HOGENOM" id="CLU_1355107_0_0_1"/>
<keyword evidence="3" id="KW-1185">Reference proteome</keyword>
<dbReference type="AlphaFoldDB" id="G4TZ27"/>
<protein>
    <submittedName>
        <fullName evidence="2">Uncharacterized protein</fullName>
    </submittedName>
</protein>
<gene>
    <name evidence="2" type="ORF">PIIN_10562</name>
</gene>
<dbReference type="InParanoid" id="G4TZ27"/>
<name>G4TZ27_SERID</name>
<dbReference type="EMBL" id="CAFZ01000837">
    <property type="protein sequence ID" value="CCA76570.1"/>
    <property type="molecule type" value="Genomic_DNA"/>
</dbReference>
<sequence length="202" mass="22110">MQITSRCLRHPASAPPTIPEEKKKKGRHRFQSTYPTPASSEYHPSVPPPYTKTTPFRHAHFEDVVRQPPGPMTPAFPPLNTSRITPSPISDGSIATYFVPCMGYLFPLPPNCGEDVAAMLNEGVNVTYAKGRPIFGLPSTCTSRVPRAPVQDASSGHSVQSSTLFDASESLSGSNSRHNAPSKRTGRRYTQGFKAPKRPNFF</sequence>
<reference evidence="2 3" key="1">
    <citation type="journal article" date="2011" name="PLoS Pathog.">
        <title>Endophytic Life Strategies Decoded by Genome and Transcriptome Analyses of the Mutualistic Root Symbiont Piriformospora indica.</title>
        <authorList>
            <person name="Zuccaro A."/>
            <person name="Lahrmann U."/>
            <person name="Guldener U."/>
            <person name="Langen G."/>
            <person name="Pfiffi S."/>
            <person name="Biedenkopf D."/>
            <person name="Wong P."/>
            <person name="Samans B."/>
            <person name="Grimm C."/>
            <person name="Basiewicz M."/>
            <person name="Murat C."/>
            <person name="Martin F."/>
            <person name="Kogel K.H."/>
        </authorList>
    </citation>
    <scope>NUCLEOTIDE SEQUENCE [LARGE SCALE GENOMIC DNA]</scope>
    <source>
        <strain evidence="2 3">DSM 11827</strain>
    </source>
</reference>
<feature type="compositionally biased region" description="Polar residues" evidence="1">
    <location>
        <begin position="152"/>
        <end position="179"/>
    </location>
</feature>
<evidence type="ECO:0000313" key="3">
    <source>
        <dbReference type="Proteomes" id="UP000007148"/>
    </source>
</evidence>
<feature type="region of interest" description="Disordered" evidence="1">
    <location>
        <begin position="1"/>
        <end position="46"/>
    </location>
</feature>
<evidence type="ECO:0000313" key="2">
    <source>
        <dbReference type="EMBL" id="CCA76570.1"/>
    </source>
</evidence>
<comment type="caution">
    <text evidence="2">The sequence shown here is derived from an EMBL/GenBank/DDBJ whole genome shotgun (WGS) entry which is preliminary data.</text>
</comment>
<dbReference type="Proteomes" id="UP000007148">
    <property type="component" value="Unassembled WGS sequence"/>
</dbReference>